<feature type="compositionally biased region" description="Polar residues" evidence="1">
    <location>
        <begin position="31"/>
        <end position="41"/>
    </location>
</feature>
<dbReference type="Pfam" id="PF11239">
    <property type="entry name" value="DUF3040"/>
    <property type="match status" value="1"/>
</dbReference>
<evidence type="ECO:0000256" key="2">
    <source>
        <dbReference type="SAM" id="Phobius"/>
    </source>
</evidence>
<dbReference type="EMBL" id="CACRSM010000003">
    <property type="protein sequence ID" value="VYT12644.1"/>
    <property type="molecule type" value="Genomic_DNA"/>
</dbReference>
<feature type="compositionally biased region" description="Basic and acidic residues" evidence="1">
    <location>
        <begin position="107"/>
        <end position="123"/>
    </location>
</feature>
<evidence type="ECO:0000256" key="1">
    <source>
        <dbReference type="SAM" id="MobiDB-lite"/>
    </source>
</evidence>
<feature type="compositionally biased region" description="Low complexity" evidence="1">
    <location>
        <begin position="97"/>
        <end position="106"/>
    </location>
</feature>
<sequence>MALSDYEKQVLEEMEAQFGSRPASFDDHSRPNVNGEQQTGRLSPRRVAAGALMIIAGLLVLIAAVSLGYSVISLIVGVAGFLLMVGGAWYALTAKGSSSSSAPKRSSFMERQQEQWDRRSGDR</sequence>
<dbReference type="InterPro" id="IPR021401">
    <property type="entry name" value="DUF3040"/>
</dbReference>
<accession>A0A6N2U2D6</accession>
<feature type="transmembrane region" description="Helical" evidence="2">
    <location>
        <begin position="47"/>
        <end position="65"/>
    </location>
</feature>
<feature type="region of interest" description="Disordered" evidence="1">
    <location>
        <begin position="18"/>
        <end position="43"/>
    </location>
</feature>
<dbReference type="AlphaFoldDB" id="A0A6N2U2D6"/>
<gene>
    <name evidence="3" type="ORF">AOLFYP35_01640</name>
</gene>
<evidence type="ECO:0008006" key="4">
    <source>
        <dbReference type="Google" id="ProtNLM"/>
    </source>
</evidence>
<keyword evidence="2" id="KW-0812">Transmembrane</keyword>
<evidence type="ECO:0000313" key="3">
    <source>
        <dbReference type="EMBL" id="VYT12644.1"/>
    </source>
</evidence>
<feature type="transmembrane region" description="Helical" evidence="2">
    <location>
        <begin position="71"/>
        <end position="92"/>
    </location>
</feature>
<feature type="region of interest" description="Disordered" evidence="1">
    <location>
        <begin position="95"/>
        <end position="123"/>
    </location>
</feature>
<organism evidence="3">
    <name type="scientific">Schaalia odontolytica</name>
    <dbReference type="NCBI Taxonomy" id="1660"/>
    <lineage>
        <taxon>Bacteria</taxon>
        <taxon>Bacillati</taxon>
        <taxon>Actinomycetota</taxon>
        <taxon>Actinomycetes</taxon>
        <taxon>Actinomycetales</taxon>
        <taxon>Actinomycetaceae</taxon>
        <taxon>Schaalia</taxon>
    </lineage>
</organism>
<keyword evidence="2" id="KW-1133">Transmembrane helix</keyword>
<keyword evidence="2" id="KW-0472">Membrane</keyword>
<reference evidence="3" key="1">
    <citation type="submission" date="2019-11" db="EMBL/GenBank/DDBJ databases">
        <authorList>
            <person name="Feng L."/>
        </authorList>
    </citation>
    <scope>NUCLEOTIDE SEQUENCE</scope>
    <source>
        <strain evidence="3">AodontolyticusLFYP35</strain>
    </source>
</reference>
<name>A0A6N2U2D6_9ACTO</name>
<protein>
    <recommendedName>
        <fullName evidence="4">DUF3040 domain-containing protein</fullName>
    </recommendedName>
</protein>
<proteinExistence type="predicted"/>